<dbReference type="GO" id="GO:0000932">
    <property type="term" value="C:P-body"/>
    <property type="evidence" value="ECO:0007669"/>
    <property type="project" value="TreeGrafter"/>
</dbReference>
<sequence length="65" mass="7453">MLRIKRVTDMASFAEDVHLLASASIDGRVFVWEIKDGTNEKHKPRITWEMVTLHPDNGRGELVHP</sequence>
<keyword evidence="3 5" id="KW-0853">WD repeat</keyword>
<dbReference type="Gramene" id="RZC56841">
    <property type="protein sequence ID" value="RZC56841"/>
    <property type="gene ID" value="C5167_015693"/>
</dbReference>
<dbReference type="SUPFAM" id="SSF50978">
    <property type="entry name" value="WD40 repeat-like"/>
    <property type="match status" value="1"/>
</dbReference>
<proteinExistence type="predicted"/>
<evidence type="ECO:0000256" key="3">
    <source>
        <dbReference type="ARBA" id="ARBA00022574"/>
    </source>
</evidence>
<reference evidence="6 7" key="1">
    <citation type="journal article" date="2018" name="Science">
        <title>The opium poppy genome and morphinan production.</title>
        <authorList>
            <person name="Guo L."/>
            <person name="Winzer T."/>
            <person name="Yang X."/>
            <person name="Li Y."/>
            <person name="Ning Z."/>
            <person name="He Z."/>
            <person name="Teodor R."/>
            <person name="Lu Y."/>
            <person name="Bowser T.A."/>
            <person name="Graham I.A."/>
            <person name="Ye K."/>
        </authorList>
    </citation>
    <scope>NUCLEOTIDE SEQUENCE [LARGE SCALE GENOMIC DNA]</scope>
    <source>
        <strain evidence="7">cv. HN1</strain>
        <tissue evidence="6">Leaves</tissue>
    </source>
</reference>
<dbReference type="GO" id="GO:0031087">
    <property type="term" value="P:deadenylation-independent decapping of nuclear-transcribed mRNA"/>
    <property type="evidence" value="ECO:0007669"/>
    <property type="project" value="InterPro"/>
</dbReference>
<evidence type="ECO:0000256" key="5">
    <source>
        <dbReference type="PROSITE-ProRule" id="PRU00221"/>
    </source>
</evidence>
<dbReference type="PANTHER" id="PTHR15598">
    <property type="entry name" value="ENHANCER OF MRNA-DECAPPING PROTEIN 4"/>
    <property type="match status" value="1"/>
</dbReference>
<dbReference type="InterPro" id="IPR036322">
    <property type="entry name" value="WD40_repeat_dom_sf"/>
</dbReference>
<accession>A0A4Y7JA79</accession>
<dbReference type="STRING" id="3469.A0A4Y7JA79"/>
<evidence type="ECO:0000313" key="7">
    <source>
        <dbReference type="Proteomes" id="UP000316621"/>
    </source>
</evidence>
<dbReference type="PROSITE" id="PS50082">
    <property type="entry name" value="WD_REPEATS_2"/>
    <property type="match status" value="1"/>
</dbReference>
<evidence type="ECO:0000256" key="1">
    <source>
        <dbReference type="ARBA" id="ARBA00004496"/>
    </source>
</evidence>
<evidence type="ECO:0000256" key="4">
    <source>
        <dbReference type="ARBA" id="ARBA00022737"/>
    </source>
</evidence>
<dbReference type="EMBL" id="CM010717">
    <property type="protein sequence ID" value="RZC56841.1"/>
    <property type="molecule type" value="Genomic_DNA"/>
</dbReference>
<feature type="repeat" description="WD" evidence="5">
    <location>
        <begin position="12"/>
        <end position="42"/>
    </location>
</feature>
<organism evidence="6 7">
    <name type="scientific">Papaver somniferum</name>
    <name type="common">Opium poppy</name>
    <dbReference type="NCBI Taxonomy" id="3469"/>
    <lineage>
        <taxon>Eukaryota</taxon>
        <taxon>Viridiplantae</taxon>
        <taxon>Streptophyta</taxon>
        <taxon>Embryophyta</taxon>
        <taxon>Tracheophyta</taxon>
        <taxon>Spermatophyta</taxon>
        <taxon>Magnoliopsida</taxon>
        <taxon>Ranunculales</taxon>
        <taxon>Papaveraceae</taxon>
        <taxon>Papaveroideae</taxon>
        <taxon>Papaver</taxon>
    </lineage>
</organism>
<evidence type="ECO:0000256" key="2">
    <source>
        <dbReference type="ARBA" id="ARBA00022490"/>
    </source>
</evidence>
<dbReference type="InterPro" id="IPR045152">
    <property type="entry name" value="EDC4-like"/>
</dbReference>
<keyword evidence="7" id="KW-1185">Reference proteome</keyword>
<evidence type="ECO:0000313" key="6">
    <source>
        <dbReference type="EMBL" id="RZC56841.1"/>
    </source>
</evidence>
<gene>
    <name evidence="6" type="ORF">C5167_015693</name>
</gene>
<dbReference type="InterPro" id="IPR001680">
    <property type="entry name" value="WD40_rpt"/>
</dbReference>
<evidence type="ECO:0008006" key="8">
    <source>
        <dbReference type="Google" id="ProtNLM"/>
    </source>
</evidence>
<comment type="subcellular location">
    <subcellularLocation>
        <location evidence="1">Cytoplasm</location>
    </subcellularLocation>
</comment>
<dbReference type="AlphaFoldDB" id="A0A4Y7JA79"/>
<name>A0A4Y7JA79_PAPSO</name>
<keyword evidence="4" id="KW-0677">Repeat</keyword>
<dbReference type="PANTHER" id="PTHR15598:SF5">
    <property type="entry name" value="ENHANCER OF MRNA-DECAPPING PROTEIN 4"/>
    <property type="match status" value="1"/>
</dbReference>
<protein>
    <recommendedName>
        <fullName evidence="8">Anaphase-promoting complex subunit 4 WD40 domain-containing protein</fullName>
    </recommendedName>
</protein>
<dbReference type="Proteomes" id="UP000316621">
    <property type="component" value="Chromosome 3"/>
</dbReference>
<keyword evidence="2" id="KW-0963">Cytoplasm</keyword>